<reference evidence="4" key="1">
    <citation type="journal article" date="2019" name="Int. J. Syst. Evol. Microbiol.">
        <title>The Global Catalogue of Microorganisms (GCM) 10K type strain sequencing project: providing services to taxonomists for standard genome sequencing and annotation.</title>
        <authorList>
            <consortium name="The Broad Institute Genomics Platform"/>
            <consortium name="The Broad Institute Genome Sequencing Center for Infectious Disease"/>
            <person name="Wu L."/>
            <person name="Ma J."/>
        </authorList>
    </citation>
    <scope>NUCLEOTIDE SEQUENCE [LARGE SCALE GENOMIC DNA]</scope>
    <source>
        <strain evidence="4">JCM 16578</strain>
    </source>
</reference>
<dbReference type="Proteomes" id="UP001501563">
    <property type="component" value="Unassembled WGS sequence"/>
</dbReference>
<feature type="compositionally biased region" description="Basic and acidic residues" evidence="1">
    <location>
        <begin position="174"/>
        <end position="189"/>
    </location>
</feature>
<keyword evidence="4" id="KW-1185">Reference proteome</keyword>
<evidence type="ECO:0000313" key="4">
    <source>
        <dbReference type="Proteomes" id="UP001501563"/>
    </source>
</evidence>
<feature type="transmembrane region" description="Helical" evidence="2">
    <location>
        <begin position="299"/>
        <end position="328"/>
    </location>
</feature>
<sequence length="410" mass="44888">MRRGTVGDTRRPLARAAAMTRGAHEGVVMTADVPETSPGGSVRVVLVADPGLPSEIARALAPRLPDHLRRAVRARVGWQVVTMTAPLSGSEQADVSDIAEAVRNHLDGAEWDVAIFLTDLPRRARFYPISVEVDTALRAALISLPALGARRLRRRVRQAVVDVVRELVAHEETPRHPEVIGRPPRDPVPDTRPGPEQPRRYVVPGLRGHARLVAGMVYANRPWRLFGSLSRALAGVFATATVLFINSATWNLATALDAVQHAVITAVSAVALTLWIIVDHQLWERSTYLPARHHPLYPYNLVTLVTIALAVMVLATALFVALVAVSFLLLDASVLRKFIGRQVGVGDYLFLAWFITAIAMIGGAFGTSLEGDEKVSDAAYGRRQRERQRMLRQMSRPERGGRRGPDTTDG</sequence>
<feature type="region of interest" description="Disordered" evidence="1">
    <location>
        <begin position="377"/>
        <end position="410"/>
    </location>
</feature>
<keyword evidence="2" id="KW-0812">Transmembrane</keyword>
<name>A0ABP7KF40_9ACTN</name>
<evidence type="ECO:0008006" key="5">
    <source>
        <dbReference type="Google" id="ProtNLM"/>
    </source>
</evidence>
<feature type="region of interest" description="Disordered" evidence="1">
    <location>
        <begin position="174"/>
        <end position="199"/>
    </location>
</feature>
<comment type="caution">
    <text evidence="3">The sequence shown here is derived from an EMBL/GenBank/DDBJ whole genome shotgun (WGS) entry which is preliminary data.</text>
</comment>
<keyword evidence="2" id="KW-1133">Transmembrane helix</keyword>
<proteinExistence type="predicted"/>
<feature type="transmembrane region" description="Helical" evidence="2">
    <location>
        <begin position="232"/>
        <end position="252"/>
    </location>
</feature>
<feature type="transmembrane region" description="Helical" evidence="2">
    <location>
        <begin position="258"/>
        <end position="278"/>
    </location>
</feature>
<evidence type="ECO:0000256" key="1">
    <source>
        <dbReference type="SAM" id="MobiDB-lite"/>
    </source>
</evidence>
<evidence type="ECO:0000313" key="3">
    <source>
        <dbReference type="EMBL" id="GAA3875549.1"/>
    </source>
</evidence>
<gene>
    <name evidence="3" type="ORF">GCM10022207_46790</name>
</gene>
<dbReference type="EMBL" id="BAAAZA010000013">
    <property type="protein sequence ID" value="GAA3875549.1"/>
    <property type="molecule type" value="Genomic_DNA"/>
</dbReference>
<organism evidence="3 4">
    <name type="scientific">Streptomyces lannensis</name>
    <dbReference type="NCBI Taxonomy" id="766498"/>
    <lineage>
        <taxon>Bacteria</taxon>
        <taxon>Bacillati</taxon>
        <taxon>Actinomycetota</taxon>
        <taxon>Actinomycetes</taxon>
        <taxon>Kitasatosporales</taxon>
        <taxon>Streptomycetaceae</taxon>
        <taxon>Streptomyces</taxon>
    </lineage>
</organism>
<feature type="compositionally biased region" description="Basic and acidic residues" evidence="1">
    <location>
        <begin position="395"/>
        <end position="410"/>
    </location>
</feature>
<protein>
    <recommendedName>
        <fullName evidence="5">Integral membrane protein</fullName>
    </recommendedName>
</protein>
<evidence type="ECO:0000256" key="2">
    <source>
        <dbReference type="SAM" id="Phobius"/>
    </source>
</evidence>
<feature type="transmembrane region" description="Helical" evidence="2">
    <location>
        <begin position="348"/>
        <end position="366"/>
    </location>
</feature>
<accession>A0ABP7KF40</accession>
<keyword evidence="2" id="KW-0472">Membrane</keyword>